<comment type="caution">
    <text evidence="1">The sequence shown here is derived from an EMBL/GenBank/DDBJ whole genome shotgun (WGS) entry which is preliminary data.</text>
</comment>
<proteinExistence type="predicted"/>
<accession>A0A5J4WF22</accession>
<protein>
    <submittedName>
        <fullName evidence="1">Uncharacterized protein</fullName>
    </submittedName>
</protein>
<dbReference type="EMBL" id="SNRW01002222">
    <property type="protein sequence ID" value="KAA6393461.1"/>
    <property type="molecule type" value="Genomic_DNA"/>
</dbReference>
<reference evidence="1 2" key="1">
    <citation type="submission" date="2019-03" db="EMBL/GenBank/DDBJ databases">
        <title>Single cell metagenomics reveals metabolic interactions within the superorganism composed of flagellate Streblomastix strix and complex community of Bacteroidetes bacteria on its surface.</title>
        <authorList>
            <person name="Treitli S.C."/>
            <person name="Kolisko M."/>
            <person name="Husnik F."/>
            <person name="Keeling P."/>
            <person name="Hampl V."/>
        </authorList>
    </citation>
    <scope>NUCLEOTIDE SEQUENCE [LARGE SCALE GENOMIC DNA]</scope>
    <source>
        <strain evidence="1">ST1C</strain>
    </source>
</reference>
<dbReference type="AlphaFoldDB" id="A0A5J4WF22"/>
<name>A0A5J4WF22_9EUKA</name>
<sequence length="510" mass="58517">MRHPIVMEQTNMANGPDQIKLQKKERPGLNQHAGNYTDQIPPFMRAVLVMTPSSPATQRQQQQLDVNTQMHQQYYKKNVADLDLIGETATKHQRQLLLQREDEKLCLELNKFGAIPSTGEGNANIQVETSQSAFQIQRACVAGSAAMIYEDSFAVQRIFLTNHHAARILAGDTQKIRELVLVKNLFKVAFYKNGDSYRVLGKLSKDWVKEQMQINKQELLSSRNIQDSGKDLSRETIMESLNSITINNINTPRILSNNQQRMELQTIPKQKNTGFSVHQTSESKVQQIQIIERVNSFCNIDDVCNRNRLRSSISEYHTGIIGCKQMNQGIASPKQQQTRDGGSPNGAMNHKMFWLSRLCWRGDYSNNEKILHYATSFLQSKHQLNLFANRRNKRYLKFSSILQDRHVEGKQGAFTVDRTNQSHFLHPLIELILRVLKRLKKQPETALFLLPNWCRNKYQSIFPSVISQLDLEACLMTLIEGRTKHKHLFKLPPGNLITVLKSSMPIMSNH</sequence>
<gene>
    <name evidence="1" type="ORF">EZS28_011007</name>
</gene>
<organism evidence="1 2">
    <name type="scientific">Streblomastix strix</name>
    <dbReference type="NCBI Taxonomy" id="222440"/>
    <lineage>
        <taxon>Eukaryota</taxon>
        <taxon>Metamonada</taxon>
        <taxon>Preaxostyla</taxon>
        <taxon>Oxymonadida</taxon>
        <taxon>Streblomastigidae</taxon>
        <taxon>Streblomastix</taxon>
    </lineage>
</organism>
<dbReference type="Proteomes" id="UP000324800">
    <property type="component" value="Unassembled WGS sequence"/>
</dbReference>
<evidence type="ECO:0000313" key="1">
    <source>
        <dbReference type="EMBL" id="KAA6393461.1"/>
    </source>
</evidence>
<evidence type="ECO:0000313" key="2">
    <source>
        <dbReference type="Proteomes" id="UP000324800"/>
    </source>
</evidence>